<gene>
    <name evidence="3" type="ORF">PBK173_000177200</name>
    <name evidence="5" type="ORF">PBNK65E_000170200</name>
    <name evidence="4" type="ORF">PBNK65NY_000169400</name>
    <name evidence="7" type="ORF">PBSP11A_000169400</name>
    <name evidence="6" type="ORF">PBSP11RLL_000169500</name>
</gene>
<proteinExistence type="predicted"/>
<sequence length="891" mass="106910">MKWGVFVFIFIICFNVIIGNENIRLKKLECQGIFINQEKDDKINILENNYDNSYYIIYKNGSDGIYNSNEHFNGLSIFLKNKKEKYEDIKKSIYLSFLKKIYYSSILELNFLKKKRQHNHFFKNYNKINTLSKVVEMYISIIAKNINGLFISNKDLFELYKGCRNFIELDDINKLKELEINKKNNSENKIHKIYKQCLSHKYMLLNWMNDEYLKKKKKFNNFSNIYIKNDNFEEIDLWSFLYVPKTDLIKARFLFYIKIFFFKIFEKKNKGAYNLFNLLIKMKIFKDINISSFVEKMTNMKVNDQNRQNEIKQIFQVSFNMYTKNYKTIDSLPFFFSKFSCKDKINKTFFTNSFLNNNIYGYINGEEDYKINYFNWVYKVGVEKGVYFLSFMYLNIGNVDWVDNFSALKKMDMHRNNPRKCNFLLNNEVNNIPVIFRDNLFYNDDYVIYKSEKCELILNTRIVNVDIYKEIKNEGANKNAKTNIDIIYLKKNIENNNVISIETCKYIVVEMFSNNIIVDKEKLNKEIDVTFTNTENHKDKSVHAISKYYHKTLLNGFEEKTSHNYENKSNILIHNIYYRLHTNINKKFGINYKHNISCKKKETDKSRKKCKDYFCYYNIGIENKIKQVNNNESKKYKEIMEKKKKYFTDTYCTKFSYDMPIGTRYISTCYSDKIKYNNNNNAKDNIDLCTNYDVILISNGKLFLNCINPNEINTNIMKNKIINVKNNKFSIYADVENVYIYEKEDIIITHTLDYYIFMNEISFFPLCYSPNKDVNNHKVNQYDYSDVLNIKNYIYARPTNNGMNKKHKIFNFYKIYSNKKIDNNAIEINDLQEINTPTYYDIACKQTYYSDISYIYSMPRGNANYYYILCISSFVSISLIIFTFYLCYKFA</sequence>
<keyword evidence="2" id="KW-0732">Signal</keyword>
<evidence type="ECO:0000256" key="1">
    <source>
        <dbReference type="SAM" id="Phobius"/>
    </source>
</evidence>
<evidence type="ECO:0000313" key="11">
    <source>
        <dbReference type="Proteomes" id="UP000220214"/>
    </source>
</evidence>
<dbReference type="VEuPathDB" id="PlasmoDB:PBANKA_0834100"/>
<evidence type="ECO:0000313" key="8">
    <source>
        <dbReference type="Proteomes" id="UP000069549"/>
    </source>
</evidence>
<evidence type="ECO:0000256" key="2">
    <source>
        <dbReference type="SAM" id="SignalP"/>
    </source>
</evidence>
<accession>A0A0Y9WBD1</accession>
<feature type="chain" id="PRO_5014242902" evidence="2">
    <location>
        <begin position="20"/>
        <end position="891"/>
    </location>
</feature>
<evidence type="ECO:0000313" key="7">
    <source>
        <dbReference type="EMBL" id="SCO61317.1"/>
    </source>
</evidence>
<dbReference type="EMBL" id="LT608256">
    <property type="protein sequence ID" value="SCO61317.1"/>
    <property type="molecule type" value="Genomic_DNA"/>
</dbReference>
<dbReference type="AlphaFoldDB" id="A0A0Y9WBD1"/>
<evidence type="ECO:0000313" key="6">
    <source>
        <dbReference type="EMBL" id="SCO59948.1"/>
    </source>
</evidence>
<dbReference type="Proteomes" id="UP000069549">
    <property type="component" value="Chromosome 8"/>
</dbReference>
<evidence type="ECO:0000313" key="4">
    <source>
        <dbReference type="EMBL" id="SCM21627.1"/>
    </source>
</evidence>
<dbReference type="EMBL" id="LT160028">
    <property type="protein sequence ID" value="CXI36852.1"/>
    <property type="molecule type" value="Genomic_DNA"/>
</dbReference>
<dbReference type="OMA" id="KKLECQG"/>
<dbReference type="Proteomes" id="UP000220214">
    <property type="component" value="Chromosome 8"/>
</dbReference>
<dbReference type="EMBL" id="LT608144">
    <property type="protein sequence ID" value="SCM21627.1"/>
    <property type="molecule type" value="Genomic_DNA"/>
</dbReference>
<dbReference type="Proteomes" id="UP000219974">
    <property type="component" value="Chromosome 8"/>
</dbReference>
<dbReference type="Proteomes" id="UP000219860">
    <property type="component" value="Chromosome 8"/>
</dbReference>
<evidence type="ECO:0000313" key="9">
    <source>
        <dbReference type="Proteomes" id="UP000219860"/>
    </source>
</evidence>
<evidence type="ECO:0000313" key="5">
    <source>
        <dbReference type="EMBL" id="SCN24829.1"/>
    </source>
</evidence>
<evidence type="ECO:0000313" key="3">
    <source>
        <dbReference type="EMBL" id="CXI36852.1"/>
    </source>
</evidence>
<keyword evidence="1" id="KW-1133">Transmembrane helix</keyword>
<evidence type="ECO:0000313" key="12">
    <source>
        <dbReference type="Proteomes" id="UP000516480"/>
    </source>
</evidence>
<reference evidence="3 8" key="1">
    <citation type="submission" date="2016-02" db="EMBL/GenBank/DDBJ databases">
        <authorList>
            <consortium name="Pathogen Informatics"/>
        </authorList>
    </citation>
    <scope>NUCLEOTIDE SEQUENCE [LARGE SCALE GENOMIC DNA]</scope>
    <source>
        <strain evidence="3 8">K173</strain>
        <strain evidence="4 12">NK65 ny</strain>
        <strain evidence="5 11">NK65e</strain>
        <strain evidence="7 9">SP11 Antwerpcl1</strain>
        <strain evidence="6 10">SP11 RLL</strain>
    </source>
</reference>
<dbReference type="Proteomes" id="UP000516480">
    <property type="component" value="Chromosome 8"/>
</dbReference>
<keyword evidence="1" id="KW-0472">Membrane</keyword>
<name>A0A0Y9WBD1_PLABE</name>
<organism evidence="3 8">
    <name type="scientific">Plasmodium berghei</name>
    <dbReference type="NCBI Taxonomy" id="5821"/>
    <lineage>
        <taxon>Eukaryota</taxon>
        <taxon>Sar</taxon>
        <taxon>Alveolata</taxon>
        <taxon>Apicomplexa</taxon>
        <taxon>Aconoidasida</taxon>
        <taxon>Haemosporida</taxon>
        <taxon>Plasmodiidae</taxon>
        <taxon>Plasmodium</taxon>
        <taxon>Plasmodium (Vinckeia)</taxon>
    </lineage>
</organism>
<evidence type="ECO:0000313" key="10">
    <source>
        <dbReference type="Proteomes" id="UP000219974"/>
    </source>
</evidence>
<dbReference type="EMBL" id="LT608272">
    <property type="protein sequence ID" value="SCO59948.1"/>
    <property type="molecule type" value="Genomic_DNA"/>
</dbReference>
<dbReference type="EMBL" id="LT614634">
    <property type="protein sequence ID" value="SCN24829.1"/>
    <property type="molecule type" value="Genomic_DNA"/>
</dbReference>
<dbReference type="OrthoDB" id="377966at2759"/>
<protein>
    <submittedName>
        <fullName evidence="3">Uncharacterized protein</fullName>
    </submittedName>
</protein>
<feature type="transmembrane region" description="Helical" evidence="1">
    <location>
        <begin position="865"/>
        <end position="888"/>
    </location>
</feature>
<feature type="signal peptide" evidence="2">
    <location>
        <begin position="1"/>
        <end position="19"/>
    </location>
</feature>
<keyword evidence="1" id="KW-0812">Transmembrane</keyword>